<dbReference type="Proteomes" id="UP000636709">
    <property type="component" value="Unassembled WGS sequence"/>
</dbReference>
<dbReference type="EMBL" id="JACEFO010002379">
    <property type="protein sequence ID" value="KAF8662952.1"/>
    <property type="molecule type" value="Genomic_DNA"/>
</dbReference>
<dbReference type="Pfam" id="PF05056">
    <property type="entry name" value="DUF674"/>
    <property type="match status" value="1"/>
</dbReference>
<evidence type="ECO:0000313" key="1">
    <source>
        <dbReference type="EMBL" id="KAF8662952.1"/>
    </source>
</evidence>
<organism evidence="1 2">
    <name type="scientific">Digitaria exilis</name>
    <dbReference type="NCBI Taxonomy" id="1010633"/>
    <lineage>
        <taxon>Eukaryota</taxon>
        <taxon>Viridiplantae</taxon>
        <taxon>Streptophyta</taxon>
        <taxon>Embryophyta</taxon>
        <taxon>Tracheophyta</taxon>
        <taxon>Spermatophyta</taxon>
        <taxon>Magnoliopsida</taxon>
        <taxon>Liliopsida</taxon>
        <taxon>Poales</taxon>
        <taxon>Poaceae</taxon>
        <taxon>PACMAD clade</taxon>
        <taxon>Panicoideae</taxon>
        <taxon>Panicodae</taxon>
        <taxon>Paniceae</taxon>
        <taxon>Anthephorinae</taxon>
        <taxon>Digitaria</taxon>
    </lineage>
</organism>
<dbReference type="InterPro" id="IPR007750">
    <property type="entry name" value="DUF674"/>
</dbReference>
<gene>
    <name evidence="1" type="ORF">HU200_055538</name>
</gene>
<dbReference type="PANTHER" id="PTHR33103:SF117">
    <property type="entry name" value="DUF674 DOMAIN-CONTAINING PROTEIN"/>
    <property type="match status" value="1"/>
</dbReference>
<dbReference type="Gramene" id="Dexi5A01G0005960.1">
    <property type="protein sequence ID" value="Dexi5A01G0005960.1:cds"/>
    <property type="gene ID" value="Dexi5A01G0005960"/>
</dbReference>
<proteinExistence type="predicted"/>
<reference evidence="1" key="1">
    <citation type="submission" date="2020-07" db="EMBL/GenBank/DDBJ databases">
        <title>Genome sequence and genetic diversity analysis of an under-domesticated orphan crop, white fonio (Digitaria exilis).</title>
        <authorList>
            <person name="Bennetzen J.L."/>
            <person name="Chen S."/>
            <person name="Ma X."/>
            <person name="Wang X."/>
            <person name="Yssel A.E.J."/>
            <person name="Chaluvadi S.R."/>
            <person name="Johnson M."/>
            <person name="Gangashetty P."/>
            <person name="Hamidou F."/>
            <person name="Sanogo M.D."/>
            <person name="Zwaenepoel A."/>
            <person name="Wallace J."/>
            <person name="Van De Peer Y."/>
            <person name="Van Deynze A."/>
        </authorList>
    </citation>
    <scope>NUCLEOTIDE SEQUENCE</scope>
    <source>
        <tissue evidence="1">Leaves</tissue>
    </source>
</reference>
<comment type="caution">
    <text evidence="1">The sequence shown here is derived from an EMBL/GenBank/DDBJ whole genome shotgun (WGS) entry which is preliminary data.</text>
</comment>
<name>A0A835E1E6_9POAL</name>
<protein>
    <submittedName>
        <fullName evidence="1">Uncharacterized protein</fullName>
    </submittedName>
</protein>
<dbReference type="PANTHER" id="PTHR33103">
    <property type="entry name" value="OS01G0153900 PROTEIN"/>
    <property type="match status" value="1"/>
</dbReference>
<keyword evidence="2" id="KW-1185">Reference proteome</keyword>
<evidence type="ECO:0000313" key="2">
    <source>
        <dbReference type="Proteomes" id="UP000636709"/>
    </source>
</evidence>
<dbReference type="AlphaFoldDB" id="A0A835E1E6"/>
<accession>A0A835E1E6</accession>
<dbReference type="OrthoDB" id="2014278at2759"/>
<sequence length="252" mass="26352">MSTNTSTLKMKLLIDTKAKRVVFAEASKEVVDFLFSLLTLPLATVVNMLDTGSLPGSFGNLYGSVEDLDDGYVLPCADKESVLHPAVVPSAATSLLLPAPESGQRGVTFFTCSRNFYSTCSYYVAETKGVTCPCCSNKMDTTLNLKIVADGGSGSNMQNAGSMAMATGAAAAKGGLVQGVVTYTVRDDLTVTPMSTISGISMVNAAGVADFAALQEKTVLIGYAEGLAIVKASLQSKTVLTDVFLANKRRRG</sequence>